<evidence type="ECO:0000313" key="4">
    <source>
        <dbReference type="EMBL" id="CAB3225532.1"/>
    </source>
</evidence>
<dbReference type="GO" id="GO:0051726">
    <property type="term" value="P:regulation of cell cycle"/>
    <property type="evidence" value="ECO:0007669"/>
    <property type="project" value="TreeGrafter"/>
</dbReference>
<dbReference type="PROSITE" id="PS50143">
    <property type="entry name" value="BIR_REPEAT_2"/>
    <property type="match status" value="3"/>
</dbReference>
<dbReference type="SUPFAM" id="SSF57924">
    <property type="entry name" value="Inhibitor of apoptosis (IAP) repeat"/>
    <property type="match status" value="3"/>
</dbReference>
<name>A0A6F9D703_9ASCI</name>
<feature type="compositionally biased region" description="Polar residues" evidence="2">
    <location>
        <begin position="195"/>
        <end position="212"/>
    </location>
</feature>
<feature type="region of interest" description="Disordered" evidence="2">
    <location>
        <begin position="193"/>
        <end position="212"/>
    </location>
</feature>
<dbReference type="GO" id="GO:0005634">
    <property type="term" value="C:nucleus"/>
    <property type="evidence" value="ECO:0007669"/>
    <property type="project" value="TreeGrafter"/>
</dbReference>
<dbReference type="GO" id="GO:0006915">
    <property type="term" value="P:apoptotic process"/>
    <property type="evidence" value="ECO:0007669"/>
    <property type="project" value="UniProtKB-KW"/>
</dbReference>
<dbReference type="GO" id="GO:0031398">
    <property type="term" value="P:positive regulation of protein ubiquitination"/>
    <property type="evidence" value="ECO:0007669"/>
    <property type="project" value="TreeGrafter"/>
</dbReference>
<dbReference type="PROSITE" id="PS01282">
    <property type="entry name" value="BIR_REPEAT_1"/>
    <property type="match status" value="1"/>
</dbReference>
<dbReference type="EMBL" id="LR783315">
    <property type="protein sequence ID" value="CAB3225532.1"/>
    <property type="molecule type" value="mRNA"/>
</dbReference>
<dbReference type="GO" id="GO:0043027">
    <property type="term" value="F:cysteine-type endopeptidase inhibitor activity involved in apoptotic process"/>
    <property type="evidence" value="ECO:0007669"/>
    <property type="project" value="TreeGrafter"/>
</dbReference>
<accession>A0A6F9D703</accession>
<feature type="signal peptide" evidence="3">
    <location>
        <begin position="1"/>
        <end position="20"/>
    </location>
</feature>
<keyword evidence="3" id="KW-0732">Signal</keyword>
<dbReference type="Gene3D" id="1.10.1170.10">
    <property type="entry name" value="Inhibitor Of Apoptosis Protein (2mihbC-IAP-1), Chain A"/>
    <property type="match status" value="3"/>
</dbReference>
<keyword evidence="1" id="KW-0053">Apoptosis</keyword>
<organism evidence="4">
    <name type="scientific">Phallusia mammillata</name>
    <dbReference type="NCBI Taxonomy" id="59560"/>
    <lineage>
        <taxon>Eukaryota</taxon>
        <taxon>Metazoa</taxon>
        <taxon>Chordata</taxon>
        <taxon>Tunicata</taxon>
        <taxon>Ascidiacea</taxon>
        <taxon>Phlebobranchia</taxon>
        <taxon>Ascidiidae</taxon>
        <taxon>Phallusia</taxon>
    </lineage>
</organism>
<dbReference type="AlphaFoldDB" id="A0A6F9D703"/>
<sequence length="552" mass="63532">MIFCKLHLLCTLLVLPYLEAADKEEFKFNNSTNSSLLGQEYISAPIPLVNTTEDELTRIQSGVSTVVRQIRQQFRGSITDFRTWSYQYIESHSNESAIIRALRAVCMFSMSRFDELMVQFRNEVDEQLILNMCFLLTNLAYLRFLNLNSEDQWFKDKRKSLYELLFYLKKNKPSLRNFVVRCQRILGRIPGRLSRTGQTRNPRSGTVQQPAMNPNSLQDRIFSLQHHPTIADTLARNGFYCSGNNNSATCYRCGFQISNIRRMAHFVHPCGNGIADLANIPSSSHENFLKHLDLTRESERIRTFEDWPSETPSVSPTALARSGFFYLGNLDRVQCFSCGGALKNWQLGDNVQTEHRRHFSHCKMSKGSEMRNVPLATDEQATVLSQHTEGPPDLSEDEAEVLRESFPCQEPANPHMRNETNRLQTFNQEWGDAQVDATSSELAKAGFFYLGSRDQVKCWYCNGGLRNWEPDQEPWAEHAKWYPSCEFLLRHKGPNFVHRIVAQFPNLRRPVMQTNSNTPRPLTQMINYPIVQSGSRQEFLASLNLANETDRL</sequence>
<protein>
    <submittedName>
        <fullName evidence="4">ZF(RING)-14 zinc finger protein</fullName>
    </submittedName>
</protein>
<dbReference type="GO" id="GO:0061630">
    <property type="term" value="F:ubiquitin protein ligase activity"/>
    <property type="evidence" value="ECO:0007669"/>
    <property type="project" value="TreeGrafter"/>
</dbReference>
<dbReference type="Pfam" id="PF00653">
    <property type="entry name" value="BIR"/>
    <property type="match status" value="2"/>
</dbReference>
<dbReference type="GO" id="GO:0005737">
    <property type="term" value="C:cytoplasm"/>
    <property type="evidence" value="ECO:0007669"/>
    <property type="project" value="TreeGrafter"/>
</dbReference>
<dbReference type="PANTHER" id="PTHR10044:SF139">
    <property type="entry name" value="DEATH-ASSOCIATED INHIBITOR OF APOPTOSIS 2"/>
    <property type="match status" value="1"/>
</dbReference>
<dbReference type="FunFam" id="1.10.1170.10:FF:000003">
    <property type="entry name" value="E3 ubiquitin-protein ligase XIAP"/>
    <property type="match status" value="1"/>
</dbReference>
<dbReference type="GO" id="GO:0043066">
    <property type="term" value="P:negative regulation of apoptotic process"/>
    <property type="evidence" value="ECO:0007669"/>
    <property type="project" value="TreeGrafter"/>
</dbReference>
<evidence type="ECO:0000256" key="1">
    <source>
        <dbReference type="ARBA" id="ARBA00022703"/>
    </source>
</evidence>
<proteinExistence type="evidence at transcript level"/>
<dbReference type="SMART" id="SM00238">
    <property type="entry name" value="BIR"/>
    <property type="match status" value="2"/>
</dbReference>
<dbReference type="PANTHER" id="PTHR10044">
    <property type="entry name" value="INHIBITOR OF APOPTOSIS"/>
    <property type="match status" value="1"/>
</dbReference>
<feature type="chain" id="PRO_5026100953" evidence="3">
    <location>
        <begin position="21"/>
        <end position="552"/>
    </location>
</feature>
<reference evidence="4" key="1">
    <citation type="submission" date="2020-04" db="EMBL/GenBank/DDBJ databases">
        <authorList>
            <person name="Neveu A P."/>
        </authorList>
    </citation>
    <scope>NUCLEOTIDE SEQUENCE</scope>
    <source>
        <tissue evidence="4">Whole embryo</tissue>
    </source>
</reference>
<evidence type="ECO:0000256" key="3">
    <source>
        <dbReference type="SAM" id="SignalP"/>
    </source>
</evidence>
<dbReference type="InterPro" id="IPR050784">
    <property type="entry name" value="IAP"/>
</dbReference>
<dbReference type="FunFam" id="1.10.1170.10:FF:000024">
    <property type="entry name" value="baculoviral IAP repeat-containing protein 3"/>
    <property type="match status" value="1"/>
</dbReference>
<gene>
    <name evidence="4" type="primary">Birc2-001</name>
</gene>
<dbReference type="CDD" id="cd00022">
    <property type="entry name" value="BIR"/>
    <property type="match status" value="2"/>
</dbReference>
<dbReference type="InterPro" id="IPR001370">
    <property type="entry name" value="BIR_rpt"/>
</dbReference>
<evidence type="ECO:0000256" key="2">
    <source>
        <dbReference type="SAM" id="MobiDB-lite"/>
    </source>
</evidence>